<dbReference type="PANTHER" id="PTHR11705:SF143">
    <property type="entry name" value="SLL0236 PROTEIN"/>
    <property type="match status" value="1"/>
</dbReference>
<evidence type="ECO:0000313" key="9">
    <source>
        <dbReference type="EMBL" id="GAA4317450.1"/>
    </source>
</evidence>
<comment type="similarity">
    <text evidence="2">Belongs to the peptidase M14 family.</text>
</comment>
<dbReference type="PANTHER" id="PTHR11705">
    <property type="entry name" value="PROTEASE FAMILY M14 CARBOXYPEPTIDASE A,B"/>
    <property type="match status" value="1"/>
</dbReference>
<sequence>MRTLTFFFLLLLSTRAAFAQSLPAPKDHFGFAIGDDYHLANYTQTEAYFKKLAAASDRIRLTDIGRTEEGRTQWMLIMSAPENLARLEHYRGISQRLARAEGLDEAAARTLSAEGKAIVWIDGGLHANETVGAHQLIETVWQLASRNDAETQRILRDAIILFVHANPDGQELQSDWYMRRADPKQRSLRYLPRQYQKYIGHDNNRDFYMMNMKETQNMSRQQYVEWIPQILYNHHQSGPAGSVLAGPPYRDPFNYVYDPLLVTSLDAVGAAMNSRLNAEGKPGYTQRSGSVFSTWWNGGLRTTAYYHNIIGILTEIIGDPTPSKVPLVPSRLVPNGATPNPVTPGPWRFRNSIDYSVSLNYAVLDHAVRNREHLLYNIYRMGRNAIEAGSRDHWTLTPRLVDSITNAYRKDQKLRRDEAVRADTLPARYFDLVFKDPALRDPRGFIIPADGPDMPTAVKFINALLYSGVRVQRATRSFTVEGVTYPEGSFVVKTDQAFRPHVLDLFGPQDHPNDVQYPGGPPVAPYDAAGWTPAYTMGLRFTRVMNAFEGPFETIPYGAIQEPKGSMASGRNGFVLSPAVNHSFTAVNDLLAAGIEVYRLTAADGAHPAGTFYVPAAGKALLAKAVTQYGITVAAAPRRPSALARLRPLRVGIFEPYGGSEPSGWARWILEQYHFPAERVYVKSVDSGNLRSRYDVLLFISGTVPPAGARPETMRPQPRIDDLPAEYRNTVGRFSADTTVPALQRFLEAGGSIVSIGSSTALAYHLKLPVRNALTETVNGEERALPNEKFYIPGSVLRVQVDPTLPAAWGMPDSADVVFARSPVFRLPASSVATGSVRPIAWFGSDAPLRSGWAHGQAYLKDGVAAFSARSGKGTFYGFGPEIIFRGQAQGSYKLLFNNLYLLQ</sequence>
<gene>
    <name evidence="9" type="ORF">GCM10023184_01140</name>
</gene>
<feature type="signal peptide" evidence="7">
    <location>
        <begin position="1"/>
        <end position="19"/>
    </location>
</feature>
<evidence type="ECO:0000256" key="6">
    <source>
        <dbReference type="ARBA" id="ARBA00023049"/>
    </source>
</evidence>
<dbReference type="Proteomes" id="UP001501725">
    <property type="component" value="Unassembled WGS sequence"/>
</dbReference>
<keyword evidence="4" id="KW-0378">Hydrolase</keyword>
<dbReference type="SMART" id="SM00631">
    <property type="entry name" value="Zn_pept"/>
    <property type="match status" value="1"/>
</dbReference>
<reference evidence="10" key="1">
    <citation type="journal article" date="2019" name="Int. J. Syst. Evol. Microbiol.">
        <title>The Global Catalogue of Microorganisms (GCM) 10K type strain sequencing project: providing services to taxonomists for standard genome sequencing and annotation.</title>
        <authorList>
            <consortium name="The Broad Institute Genomics Platform"/>
            <consortium name="The Broad Institute Genome Sequencing Center for Infectious Disease"/>
            <person name="Wu L."/>
            <person name="Ma J."/>
        </authorList>
    </citation>
    <scope>NUCLEOTIDE SEQUENCE [LARGE SCALE GENOMIC DNA]</scope>
    <source>
        <strain evidence="10">JCM 17919</strain>
    </source>
</reference>
<organism evidence="9 10">
    <name type="scientific">Flaviaesturariibacter amylovorans</name>
    <dbReference type="NCBI Taxonomy" id="1084520"/>
    <lineage>
        <taxon>Bacteria</taxon>
        <taxon>Pseudomonadati</taxon>
        <taxon>Bacteroidota</taxon>
        <taxon>Chitinophagia</taxon>
        <taxon>Chitinophagales</taxon>
        <taxon>Chitinophagaceae</taxon>
        <taxon>Flaviaestuariibacter</taxon>
    </lineage>
</organism>
<dbReference type="InterPro" id="IPR000834">
    <property type="entry name" value="Peptidase_M14"/>
</dbReference>
<feature type="domain" description="Peptidase M14" evidence="8">
    <location>
        <begin position="37"/>
        <end position="338"/>
    </location>
</feature>
<evidence type="ECO:0000256" key="3">
    <source>
        <dbReference type="ARBA" id="ARBA00022670"/>
    </source>
</evidence>
<accession>A0ABP8G4X5</accession>
<dbReference type="Gene3D" id="3.40.630.10">
    <property type="entry name" value="Zn peptidases"/>
    <property type="match status" value="1"/>
</dbReference>
<dbReference type="SUPFAM" id="SSF53187">
    <property type="entry name" value="Zn-dependent exopeptidases"/>
    <property type="match status" value="1"/>
</dbReference>
<proteinExistence type="inferred from homology"/>
<keyword evidence="10" id="KW-1185">Reference proteome</keyword>
<feature type="chain" id="PRO_5046375593" evidence="7">
    <location>
        <begin position="20"/>
        <end position="904"/>
    </location>
</feature>
<comment type="caution">
    <text evidence="9">The sequence shown here is derived from an EMBL/GenBank/DDBJ whole genome shotgun (WGS) entry which is preliminary data.</text>
</comment>
<evidence type="ECO:0000256" key="1">
    <source>
        <dbReference type="ARBA" id="ARBA00001947"/>
    </source>
</evidence>
<keyword evidence="6" id="KW-0482">Metalloprotease</keyword>
<dbReference type="Pfam" id="PF00246">
    <property type="entry name" value="Peptidase_M14"/>
    <property type="match status" value="1"/>
</dbReference>
<evidence type="ECO:0000256" key="7">
    <source>
        <dbReference type="SAM" id="SignalP"/>
    </source>
</evidence>
<evidence type="ECO:0000313" key="10">
    <source>
        <dbReference type="Proteomes" id="UP001501725"/>
    </source>
</evidence>
<name>A0ABP8G4X5_9BACT</name>
<evidence type="ECO:0000256" key="4">
    <source>
        <dbReference type="ARBA" id="ARBA00022801"/>
    </source>
</evidence>
<keyword evidence="3" id="KW-0645">Protease</keyword>
<keyword evidence="5" id="KW-0862">Zinc</keyword>
<dbReference type="RefSeq" id="WP_345252629.1">
    <property type="nucleotide sequence ID" value="NZ_BAABGY010000001.1"/>
</dbReference>
<keyword evidence="7" id="KW-0732">Signal</keyword>
<dbReference type="CDD" id="cd06240">
    <property type="entry name" value="M14-like"/>
    <property type="match status" value="1"/>
</dbReference>
<comment type="cofactor">
    <cofactor evidence="1">
        <name>Zn(2+)</name>
        <dbReference type="ChEBI" id="CHEBI:29105"/>
    </cofactor>
</comment>
<evidence type="ECO:0000259" key="8">
    <source>
        <dbReference type="SMART" id="SM00631"/>
    </source>
</evidence>
<dbReference type="EMBL" id="BAABGY010000001">
    <property type="protein sequence ID" value="GAA4317450.1"/>
    <property type="molecule type" value="Genomic_DNA"/>
</dbReference>
<evidence type="ECO:0000256" key="2">
    <source>
        <dbReference type="ARBA" id="ARBA00005988"/>
    </source>
</evidence>
<protein>
    <submittedName>
        <fullName evidence="9">M14 family metallopeptidase</fullName>
    </submittedName>
</protein>
<evidence type="ECO:0000256" key="5">
    <source>
        <dbReference type="ARBA" id="ARBA00022833"/>
    </source>
</evidence>